<feature type="region of interest" description="Disordered" evidence="1">
    <location>
        <begin position="186"/>
        <end position="215"/>
    </location>
</feature>
<sequence length="215" mass="23925">MRAVLVPPLWNISRAIGKSSFDAPGILETVLLLSGSDSRARGDRTGSTTGIPTPTAELSSLTVHHHVNMTRETLSVVVRAMSIRINATVNEARAAAGHNKEQWDRFYFITKDEAKQLSEAHPDWTRWILIPANEKDTMLERINGRLIAEGIPAVEMIILKWRMSQLLRDIQRKYAEGTINPWAGITFAHGPPDPPVQSSPSQADSSRPYDPIRDV</sequence>
<evidence type="ECO:0000256" key="1">
    <source>
        <dbReference type="SAM" id="MobiDB-lite"/>
    </source>
</evidence>
<proteinExistence type="predicted"/>
<reference evidence="3" key="1">
    <citation type="journal article" date="2020" name="Stud. Mycol.">
        <title>101 Dothideomycetes genomes: A test case for predicting lifestyles and emergence of pathogens.</title>
        <authorList>
            <person name="Haridas S."/>
            <person name="Albert R."/>
            <person name="Binder M."/>
            <person name="Bloem J."/>
            <person name="LaButti K."/>
            <person name="Salamov A."/>
            <person name="Andreopoulos B."/>
            <person name="Baker S."/>
            <person name="Barry K."/>
            <person name="Bills G."/>
            <person name="Bluhm B."/>
            <person name="Cannon C."/>
            <person name="Castanera R."/>
            <person name="Culley D."/>
            <person name="Daum C."/>
            <person name="Ezra D."/>
            <person name="Gonzalez J."/>
            <person name="Henrissat B."/>
            <person name="Kuo A."/>
            <person name="Liang C."/>
            <person name="Lipzen A."/>
            <person name="Lutzoni F."/>
            <person name="Magnuson J."/>
            <person name="Mondo S."/>
            <person name="Nolan M."/>
            <person name="Ohm R."/>
            <person name="Pangilinan J."/>
            <person name="Park H.-J."/>
            <person name="Ramirez L."/>
            <person name="Alfaro M."/>
            <person name="Sun H."/>
            <person name="Tritt A."/>
            <person name="Yoshinaga Y."/>
            <person name="Zwiers L.-H."/>
            <person name="Turgeon B."/>
            <person name="Goodwin S."/>
            <person name="Spatafora J."/>
            <person name="Crous P."/>
            <person name="Grigoriev I."/>
        </authorList>
    </citation>
    <scope>NUCLEOTIDE SEQUENCE [LARGE SCALE GENOMIC DNA]</scope>
    <source>
        <strain evidence="3">CBS 304.66</strain>
    </source>
</reference>
<dbReference type="OrthoDB" id="3937045at2759"/>
<name>A0A9P4KHI0_9PLEO</name>
<protein>
    <submittedName>
        <fullName evidence="2">Uncharacterized protein</fullName>
    </submittedName>
</protein>
<keyword evidence="3" id="KW-1185">Reference proteome</keyword>
<evidence type="ECO:0000313" key="3">
    <source>
        <dbReference type="Proteomes" id="UP000800093"/>
    </source>
</evidence>
<dbReference type="EMBL" id="ML986587">
    <property type="protein sequence ID" value="KAF2268187.1"/>
    <property type="molecule type" value="Genomic_DNA"/>
</dbReference>
<dbReference type="AlphaFoldDB" id="A0A9P4KHI0"/>
<evidence type="ECO:0000313" key="2">
    <source>
        <dbReference type="EMBL" id="KAF2268187.1"/>
    </source>
</evidence>
<gene>
    <name evidence="2" type="ORF">CC78DRAFT_540937</name>
</gene>
<accession>A0A9P4KHI0</accession>
<comment type="caution">
    <text evidence="2">The sequence shown here is derived from an EMBL/GenBank/DDBJ whole genome shotgun (WGS) entry which is preliminary data.</text>
</comment>
<dbReference type="Proteomes" id="UP000800093">
    <property type="component" value="Unassembled WGS sequence"/>
</dbReference>
<organism evidence="2 3">
    <name type="scientific">Lojkania enalia</name>
    <dbReference type="NCBI Taxonomy" id="147567"/>
    <lineage>
        <taxon>Eukaryota</taxon>
        <taxon>Fungi</taxon>
        <taxon>Dikarya</taxon>
        <taxon>Ascomycota</taxon>
        <taxon>Pezizomycotina</taxon>
        <taxon>Dothideomycetes</taxon>
        <taxon>Pleosporomycetidae</taxon>
        <taxon>Pleosporales</taxon>
        <taxon>Pleosporales incertae sedis</taxon>
        <taxon>Lojkania</taxon>
    </lineage>
</organism>